<organism evidence="1 2">
    <name type="scientific">Paraglomus occultum</name>
    <dbReference type="NCBI Taxonomy" id="144539"/>
    <lineage>
        <taxon>Eukaryota</taxon>
        <taxon>Fungi</taxon>
        <taxon>Fungi incertae sedis</taxon>
        <taxon>Mucoromycota</taxon>
        <taxon>Glomeromycotina</taxon>
        <taxon>Glomeromycetes</taxon>
        <taxon>Paraglomerales</taxon>
        <taxon>Paraglomeraceae</taxon>
        <taxon>Paraglomus</taxon>
    </lineage>
</organism>
<dbReference type="AlphaFoldDB" id="A0A9N9BUS6"/>
<comment type="caution">
    <text evidence="1">The sequence shown here is derived from an EMBL/GenBank/DDBJ whole genome shotgun (WGS) entry which is preliminary data.</text>
</comment>
<evidence type="ECO:0000313" key="2">
    <source>
        <dbReference type="Proteomes" id="UP000789572"/>
    </source>
</evidence>
<sequence length="66" mass="7272">MGGKYLHQNPRMKKGLTAFGNEKEENKNLCALEDGRSCLMTKQENLEPNYGGATACTYQGYGAVLK</sequence>
<dbReference type="EMBL" id="CAJVPJ010001154">
    <property type="protein sequence ID" value="CAG8578537.1"/>
    <property type="molecule type" value="Genomic_DNA"/>
</dbReference>
<evidence type="ECO:0000313" key="1">
    <source>
        <dbReference type="EMBL" id="CAG8578537.1"/>
    </source>
</evidence>
<accession>A0A9N9BUS6</accession>
<protein>
    <submittedName>
        <fullName evidence="1">48_t:CDS:1</fullName>
    </submittedName>
</protein>
<gene>
    <name evidence="1" type="ORF">POCULU_LOCUS6366</name>
</gene>
<name>A0A9N9BUS6_9GLOM</name>
<dbReference type="Proteomes" id="UP000789572">
    <property type="component" value="Unassembled WGS sequence"/>
</dbReference>
<reference evidence="1" key="1">
    <citation type="submission" date="2021-06" db="EMBL/GenBank/DDBJ databases">
        <authorList>
            <person name="Kallberg Y."/>
            <person name="Tangrot J."/>
            <person name="Rosling A."/>
        </authorList>
    </citation>
    <scope>NUCLEOTIDE SEQUENCE</scope>
    <source>
        <strain evidence="1">IA702</strain>
    </source>
</reference>
<proteinExistence type="predicted"/>
<keyword evidence="2" id="KW-1185">Reference proteome</keyword>